<keyword evidence="3" id="KW-0269">Exonuclease</keyword>
<proteinExistence type="predicted"/>
<dbReference type="AlphaFoldDB" id="A0A149VA21"/>
<dbReference type="PATRIC" id="fig|178900.7.peg.1671"/>
<keyword evidence="3" id="KW-0540">Nuclease</keyword>
<comment type="caution">
    <text evidence="3">The sequence shown here is derived from an EMBL/GenBank/DDBJ whole genome shotgun (WGS) entry which is preliminary data.</text>
</comment>
<gene>
    <name evidence="3" type="ORF">AD954_09295</name>
</gene>
<name>A0A149VA21_9PROT</name>
<dbReference type="Proteomes" id="UP000075462">
    <property type="component" value="Unassembled WGS sequence"/>
</dbReference>
<dbReference type="SUPFAM" id="SSF52540">
    <property type="entry name" value="P-loop containing nucleoside triphosphate hydrolases"/>
    <property type="match status" value="1"/>
</dbReference>
<feature type="region of interest" description="Disordered" evidence="2">
    <location>
        <begin position="591"/>
        <end position="613"/>
    </location>
</feature>
<dbReference type="OrthoDB" id="174137at2"/>
<evidence type="ECO:0000256" key="1">
    <source>
        <dbReference type="SAM" id="Coils"/>
    </source>
</evidence>
<dbReference type="InterPro" id="IPR027417">
    <property type="entry name" value="P-loop_NTPase"/>
</dbReference>
<dbReference type="Pfam" id="PF13558">
    <property type="entry name" value="SbcC_Walker_B"/>
    <property type="match status" value="1"/>
</dbReference>
<evidence type="ECO:0000313" key="4">
    <source>
        <dbReference type="Proteomes" id="UP000075462"/>
    </source>
</evidence>
<dbReference type="EMBL" id="LIAA01000038">
    <property type="protein sequence ID" value="KXV76982.1"/>
    <property type="molecule type" value="Genomic_DNA"/>
</dbReference>
<accession>A0A149VA21</accession>
<reference evidence="3 4" key="1">
    <citation type="submission" date="2015-06" db="EMBL/GenBank/DDBJ databases">
        <title>Improved classification and identification of acetic acid bacteria using matrix-assisted laser desorption/ionization time-of-flight mass spectrometry; Gluconobacter nephelii and Gluconobacter uchimurae are later heterotypic synonyms of Gluconobacter japonicus and Gluconobacter oxydans, respectively.</title>
        <authorList>
            <person name="Li L."/>
            <person name="Cleenwerck I."/>
            <person name="De Vuyst L."/>
            <person name="Vandamme P."/>
        </authorList>
    </citation>
    <scope>NUCLEOTIDE SEQUENCE [LARGE SCALE GENOMIC DNA]</scope>
    <source>
        <strain evidence="3 4">LMG 1545</strain>
    </source>
</reference>
<keyword evidence="3" id="KW-0378">Hydrolase</keyword>
<keyword evidence="1" id="KW-0175">Coiled coil</keyword>
<dbReference type="GO" id="GO:0004527">
    <property type="term" value="F:exonuclease activity"/>
    <property type="evidence" value="ECO:0007669"/>
    <property type="project" value="UniProtKB-KW"/>
</dbReference>
<dbReference type="Pfam" id="PF13555">
    <property type="entry name" value="AAA_29"/>
    <property type="match status" value="1"/>
</dbReference>
<evidence type="ECO:0000256" key="2">
    <source>
        <dbReference type="SAM" id="MobiDB-lite"/>
    </source>
</evidence>
<feature type="coiled-coil region" evidence="1">
    <location>
        <begin position="631"/>
        <end position="672"/>
    </location>
</feature>
<protein>
    <submittedName>
        <fullName evidence="3">ATP-dependent exonuclease SbcCD, C subunit-like protein</fullName>
    </submittedName>
</protein>
<sequence>MTDTQQAPLDFAVDDRLAGFRLHRLEVLNWGTFDKRIWRFDLNGRNALLTGNIGSGKSTLVDAITTLLVPAQRIVYNKAAGADTRERSLRSYVTGHYKSERNDATGSTKSVSLRDTQSYTVILGVFKNEGYLQTVTLAQVFWIKKQQVQPARFFVCAEKELSIQEHFTGFGTDILQLRKNLRAQGAEVEDSFNRYAAWFRRRFGIENEQALDLFLQTVSMKSVDNITDFVRENMLARFDATDRIHALISHFEDLDDSHQAVLKAQKQISLLTPLTEDLTAHTESKNRHDTLKACRQALPGYFASQKATLLEQKIAKEQAVAATNQQQLTEQDAVRTTSKQQLDEIKQAIYANGGDRLEQLAIAIQQAEKTSEDRRKNAAHYAILVEKLNEKPANSAEGFLELTQHLRKQKGEWKKQDTWLAKDLTEQSILFHEEKNQHAEIITELDSLRKRQSNIDERQIRMRAMLCDALDVSAEDLPFAGELIRVRDDAREWEGAAERLLHNFALSLLVPDHLYTQVVDWVDRTQLKGRLVYYHIQQHRSGSHAGRHPNTLAQKLEVHPDSPMRLWVENELAHRFSFTCCETQDDFRRSSKAVTRSGQVKEPGGRHEKDDRHRIDDRSRYVLGWNNAIKIAALEERQREQEALIQKHAAEIAQAENTRKMLQERFETLTRLERYPDYTQLDWQSAAQTAAQLTAEREALTATSDVLRELKQQKDHAEQALRQAEAEYMILFKKQALLDQSVETLQARLQHCQTVLNDYTLTPQQEQELTELQIQLNGAELSSLEACEGAETQLRDQLDTQIDHQQRTLDCLRDSILKDMRDFRTTYPVEAQDMDDHLEAGPEYCALLAQLKKDDLPRFVSRFKNLLTVNTINEIANFNAHLAQEREIIKERIAVINTSLTQIDYNPDRYIRLEAHQTQDAEIRDFQASLRACTENAVSGDDTEQYSEQRFYLVKTMIERFRGREGLTEQDRRWANKVTDVRNWFSFAASERWRADEAEFDHYTDSGGKSGGQKEKLAYTILAASLAYQFGLEWGEVRSRSFRFVVIDEAFGRGSDDSTQYGLRLFQQLNMQLLIITPLQKIHIIEPFVSSVGFVDNRDGNYSRLRVLSIEEHFANKASLHDAAPALLKHEDQSV</sequence>
<dbReference type="Gene3D" id="3.40.1140.10">
    <property type="match status" value="1"/>
</dbReference>
<feature type="coiled-coil region" evidence="1">
    <location>
        <begin position="700"/>
        <end position="734"/>
    </location>
</feature>
<evidence type="ECO:0000313" key="3">
    <source>
        <dbReference type="EMBL" id="KXV76982.1"/>
    </source>
</evidence>
<feature type="compositionally biased region" description="Basic and acidic residues" evidence="2">
    <location>
        <begin position="603"/>
        <end position="613"/>
    </location>
</feature>
<dbReference type="RefSeq" id="WP_062273192.1">
    <property type="nucleotide sequence ID" value="NZ_LIAA01000038.1"/>
</dbReference>
<organism evidence="3 4">
    <name type="scientific">Acetobacter cerevisiae</name>
    <dbReference type="NCBI Taxonomy" id="178900"/>
    <lineage>
        <taxon>Bacteria</taxon>
        <taxon>Pseudomonadati</taxon>
        <taxon>Pseudomonadota</taxon>
        <taxon>Alphaproteobacteria</taxon>
        <taxon>Acetobacterales</taxon>
        <taxon>Acetobacteraceae</taxon>
        <taxon>Acetobacter</taxon>
    </lineage>
</organism>